<accession>A0A1G6Y0I1</accession>
<proteinExistence type="inferred from homology"/>
<organism evidence="4 5">
    <name type="scientific">Glycomyces harbinensis</name>
    <dbReference type="NCBI Taxonomy" id="58114"/>
    <lineage>
        <taxon>Bacteria</taxon>
        <taxon>Bacillati</taxon>
        <taxon>Actinomycetota</taxon>
        <taxon>Actinomycetes</taxon>
        <taxon>Glycomycetales</taxon>
        <taxon>Glycomycetaceae</taxon>
        <taxon>Glycomyces</taxon>
    </lineage>
</organism>
<evidence type="ECO:0000313" key="5">
    <source>
        <dbReference type="Proteomes" id="UP000198949"/>
    </source>
</evidence>
<dbReference type="STRING" id="58114.SAMN05216270_10857"/>
<dbReference type="InterPro" id="IPR011032">
    <property type="entry name" value="GroES-like_sf"/>
</dbReference>
<evidence type="ECO:0000256" key="1">
    <source>
        <dbReference type="ARBA" id="ARBA00006975"/>
    </source>
</evidence>
<protein>
    <recommendedName>
        <fullName evidence="3">10 kDa chaperonin</fullName>
    </recommendedName>
</protein>
<evidence type="ECO:0000313" key="4">
    <source>
        <dbReference type="EMBL" id="SDD83782.1"/>
    </source>
</evidence>
<comment type="function">
    <text evidence="3">Together with the chaperonin GroEL, plays an essential role in assisting protein folding. The GroEL-GroES system forms a nano-cage that allows encapsulation of the non-native substrate proteins and provides a physical environment optimized to promote and accelerate protein folding. GroES binds to the apical surface of the GroEL ring, thereby capping the opening of the GroEL channel.</text>
</comment>
<dbReference type="PRINTS" id="PR00297">
    <property type="entry name" value="CHAPERONIN10"/>
</dbReference>
<keyword evidence="5" id="KW-1185">Reference proteome</keyword>
<gene>
    <name evidence="4" type="ORF">SAMN05216270_10857</name>
</gene>
<reference evidence="5" key="1">
    <citation type="submission" date="2016-10" db="EMBL/GenBank/DDBJ databases">
        <authorList>
            <person name="Varghese N."/>
            <person name="Submissions S."/>
        </authorList>
    </citation>
    <scope>NUCLEOTIDE SEQUENCE [LARGE SCALE GENOMIC DNA]</scope>
    <source>
        <strain evidence="5">CGMCC 4.3516</strain>
    </source>
</reference>
<dbReference type="SUPFAM" id="SSF50129">
    <property type="entry name" value="GroES-like"/>
    <property type="match status" value="1"/>
</dbReference>
<dbReference type="GO" id="GO:0044183">
    <property type="term" value="F:protein folding chaperone"/>
    <property type="evidence" value="ECO:0007669"/>
    <property type="project" value="InterPro"/>
</dbReference>
<dbReference type="GO" id="GO:0005524">
    <property type="term" value="F:ATP binding"/>
    <property type="evidence" value="ECO:0007669"/>
    <property type="project" value="InterPro"/>
</dbReference>
<dbReference type="Gene3D" id="2.30.33.40">
    <property type="entry name" value="GroES chaperonin"/>
    <property type="match status" value="1"/>
</dbReference>
<dbReference type="Proteomes" id="UP000198949">
    <property type="component" value="Unassembled WGS sequence"/>
</dbReference>
<sequence>MTDTPLDSTTGLPVRLLHDRLLVREDADSERRSVAGIVIPATATLGRRLHWAEAVGVGPLVRSVEAGDRVLFDPEDKAEVDMQGRVFILLRERDIHAVAAKRVDNDGTGLYL</sequence>
<comment type="subunit">
    <text evidence="3">Heptamer of 7 subunits arranged in a ring.</text>
</comment>
<dbReference type="InterPro" id="IPR020818">
    <property type="entry name" value="Chaperonin_GroES"/>
</dbReference>
<dbReference type="SMART" id="SM00883">
    <property type="entry name" value="Cpn10"/>
    <property type="match status" value="1"/>
</dbReference>
<dbReference type="OrthoDB" id="572952at2"/>
<evidence type="ECO:0000256" key="2">
    <source>
        <dbReference type="ARBA" id="ARBA00023186"/>
    </source>
</evidence>
<dbReference type="InterPro" id="IPR037124">
    <property type="entry name" value="Chaperonin_GroES_sf"/>
</dbReference>
<name>A0A1G6Y0I1_9ACTN</name>
<dbReference type="RefSeq" id="WP_091036201.1">
    <property type="nucleotide sequence ID" value="NZ_FNAD01000008.1"/>
</dbReference>
<keyword evidence="2 3" id="KW-0143">Chaperone</keyword>
<dbReference type="AlphaFoldDB" id="A0A1G6Y0I1"/>
<comment type="similarity">
    <text evidence="1 3">Belongs to the GroES chaperonin family.</text>
</comment>
<evidence type="ECO:0000256" key="3">
    <source>
        <dbReference type="RuleBase" id="RU000535"/>
    </source>
</evidence>
<dbReference type="Pfam" id="PF00166">
    <property type="entry name" value="Cpn10"/>
    <property type="match status" value="1"/>
</dbReference>
<dbReference type="CDD" id="cd00320">
    <property type="entry name" value="cpn10"/>
    <property type="match status" value="1"/>
</dbReference>
<dbReference type="EMBL" id="FNAD01000008">
    <property type="protein sequence ID" value="SDD83782.1"/>
    <property type="molecule type" value="Genomic_DNA"/>
</dbReference>